<accession>A0AAE0ETL9</accession>
<dbReference type="InterPro" id="IPR013857">
    <property type="entry name" value="NADH-UbQ_OxRdtase-assoc_prot30"/>
</dbReference>
<organism evidence="3 4">
    <name type="scientific">Cymbomonas tetramitiformis</name>
    <dbReference type="NCBI Taxonomy" id="36881"/>
    <lineage>
        <taxon>Eukaryota</taxon>
        <taxon>Viridiplantae</taxon>
        <taxon>Chlorophyta</taxon>
        <taxon>Pyramimonadophyceae</taxon>
        <taxon>Pyramimonadales</taxon>
        <taxon>Pyramimonadaceae</taxon>
        <taxon>Cymbomonas</taxon>
    </lineage>
</organism>
<keyword evidence="4" id="KW-1185">Reference proteome</keyword>
<feature type="chain" id="PRO_5042126564" description="NADH:ubiquinone oxidoreductase intermediate-associated protein 30 domain-containing protein" evidence="1">
    <location>
        <begin position="17"/>
        <end position="226"/>
    </location>
</feature>
<proteinExistence type="predicted"/>
<evidence type="ECO:0000313" key="4">
    <source>
        <dbReference type="Proteomes" id="UP001190700"/>
    </source>
</evidence>
<evidence type="ECO:0000256" key="1">
    <source>
        <dbReference type="SAM" id="SignalP"/>
    </source>
</evidence>
<name>A0AAE0ETL9_9CHLO</name>
<sequence>MKLLLFLAFALRMAHAELVKLATFDGAEGTTYKWKDLNDPVMGGQSVSTLTMANSTAIFDGTCKIVPSLKAPGFCKISASHGGLFTNFPDMGKFLNGTYQLRARSLTPFSGFHASFAARGLPRNVNIPFGSFKSKFTLEGEDWQIVKIPLNEFSYDWSSYTGDCDTKDPTGYQHRCCSTTPEVCPTLKYLSVISDLEIWAEGSEGAFHLEIDWIGFGSEESAVATS</sequence>
<dbReference type="AlphaFoldDB" id="A0AAE0ETL9"/>
<reference evidence="3 4" key="1">
    <citation type="journal article" date="2015" name="Genome Biol. Evol.">
        <title>Comparative Genomics of a Bacterivorous Green Alga Reveals Evolutionary Causalities and Consequences of Phago-Mixotrophic Mode of Nutrition.</title>
        <authorList>
            <person name="Burns J.A."/>
            <person name="Paasch A."/>
            <person name="Narechania A."/>
            <person name="Kim E."/>
        </authorList>
    </citation>
    <scope>NUCLEOTIDE SEQUENCE [LARGE SCALE GENOMIC DNA]</scope>
    <source>
        <strain evidence="3 4">PLY_AMNH</strain>
    </source>
</reference>
<dbReference type="Proteomes" id="UP001190700">
    <property type="component" value="Unassembled WGS sequence"/>
</dbReference>
<evidence type="ECO:0000259" key="2">
    <source>
        <dbReference type="Pfam" id="PF08547"/>
    </source>
</evidence>
<dbReference type="Pfam" id="PF08547">
    <property type="entry name" value="CIA30"/>
    <property type="match status" value="1"/>
</dbReference>
<keyword evidence="1" id="KW-0732">Signal</keyword>
<dbReference type="EMBL" id="LGRX02033826">
    <property type="protein sequence ID" value="KAK3239784.1"/>
    <property type="molecule type" value="Genomic_DNA"/>
</dbReference>
<gene>
    <name evidence="3" type="ORF">CYMTET_50314</name>
</gene>
<evidence type="ECO:0000313" key="3">
    <source>
        <dbReference type="EMBL" id="KAK3239784.1"/>
    </source>
</evidence>
<feature type="domain" description="NADH:ubiquinone oxidoreductase intermediate-associated protein 30" evidence="2">
    <location>
        <begin position="26"/>
        <end position="156"/>
    </location>
</feature>
<protein>
    <recommendedName>
        <fullName evidence="2">NADH:ubiquinone oxidoreductase intermediate-associated protein 30 domain-containing protein</fullName>
    </recommendedName>
</protein>
<dbReference type="SUPFAM" id="SSF49785">
    <property type="entry name" value="Galactose-binding domain-like"/>
    <property type="match status" value="1"/>
</dbReference>
<dbReference type="InterPro" id="IPR008979">
    <property type="entry name" value="Galactose-bd-like_sf"/>
</dbReference>
<comment type="caution">
    <text evidence="3">The sequence shown here is derived from an EMBL/GenBank/DDBJ whole genome shotgun (WGS) entry which is preliminary data.</text>
</comment>
<feature type="signal peptide" evidence="1">
    <location>
        <begin position="1"/>
        <end position="16"/>
    </location>
</feature>